<evidence type="ECO:0000313" key="3">
    <source>
        <dbReference type="WBParaSite" id="SBAD_0000927301-mRNA-1"/>
    </source>
</evidence>
<name>A0A183IZA0_9BILA</name>
<dbReference type="WBParaSite" id="SBAD_0000927301-mRNA-1">
    <property type="protein sequence ID" value="SBAD_0000927301-mRNA-1"/>
    <property type="gene ID" value="SBAD_0000927301"/>
</dbReference>
<proteinExistence type="predicted"/>
<dbReference type="EMBL" id="UZAM01012145">
    <property type="protein sequence ID" value="VDP20274.1"/>
    <property type="molecule type" value="Genomic_DNA"/>
</dbReference>
<protein>
    <submittedName>
        <fullName evidence="3">Secreted protein</fullName>
    </submittedName>
</protein>
<evidence type="ECO:0000313" key="1">
    <source>
        <dbReference type="EMBL" id="VDP20274.1"/>
    </source>
</evidence>
<dbReference type="AlphaFoldDB" id="A0A183IZA0"/>
<organism evidence="3">
    <name type="scientific">Soboliphyme baturini</name>
    <dbReference type="NCBI Taxonomy" id="241478"/>
    <lineage>
        <taxon>Eukaryota</taxon>
        <taxon>Metazoa</taxon>
        <taxon>Ecdysozoa</taxon>
        <taxon>Nematoda</taxon>
        <taxon>Enoplea</taxon>
        <taxon>Dorylaimia</taxon>
        <taxon>Dioctophymatida</taxon>
        <taxon>Dioctophymatoidea</taxon>
        <taxon>Soboliphymatidae</taxon>
        <taxon>Soboliphyme</taxon>
    </lineage>
</organism>
<keyword evidence="2" id="KW-1185">Reference proteome</keyword>
<dbReference type="Proteomes" id="UP000270296">
    <property type="component" value="Unassembled WGS sequence"/>
</dbReference>
<sequence length="77" mass="8732">MRSSWLLRSSLCVSTSAEGCDHWETAYDHVVVRRTKVHQPPTVCIQHPGAVLIHHMMPMSDGIVYPNVRVHVSVNDR</sequence>
<reference evidence="3" key="1">
    <citation type="submission" date="2016-06" db="UniProtKB">
        <authorList>
            <consortium name="WormBaseParasite"/>
        </authorList>
    </citation>
    <scope>IDENTIFICATION</scope>
</reference>
<reference evidence="1 2" key="2">
    <citation type="submission" date="2018-11" db="EMBL/GenBank/DDBJ databases">
        <authorList>
            <consortium name="Pathogen Informatics"/>
        </authorList>
    </citation>
    <scope>NUCLEOTIDE SEQUENCE [LARGE SCALE GENOMIC DNA]</scope>
</reference>
<accession>A0A183IZA0</accession>
<evidence type="ECO:0000313" key="2">
    <source>
        <dbReference type="Proteomes" id="UP000270296"/>
    </source>
</evidence>
<gene>
    <name evidence="1" type="ORF">SBAD_LOCUS8948</name>
</gene>